<feature type="compositionally biased region" description="Acidic residues" evidence="1">
    <location>
        <begin position="17"/>
        <end position="55"/>
    </location>
</feature>
<sequence length="161" mass="18684">MLGGSIYDPFNNKEVNADEEDEEETDENDEVYVDEDEEEETDDNEEDEIEDDDVPLDIEKNLIINDINISVKINECVRASSHIDKLENQDLLRYNIIDNTPDSSFYVKDLLGKEWELFSASLVQYYSLYNDVSRIKNKVDTITFNCYEELLTAFAKNVVSD</sequence>
<evidence type="ECO:0000313" key="2">
    <source>
        <dbReference type="EMBL" id="GAA5801003.1"/>
    </source>
</evidence>
<dbReference type="EMBL" id="BAABUJ010000017">
    <property type="protein sequence ID" value="GAA5801003.1"/>
    <property type="molecule type" value="Genomic_DNA"/>
</dbReference>
<gene>
    <name evidence="2" type="ORF">HPULCUR_006443</name>
</gene>
<protein>
    <submittedName>
        <fullName evidence="2">Uncharacterized protein</fullName>
    </submittedName>
</protein>
<comment type="caution">
    <text evidence="2">The sequence shown here is derived from an EMBL/GenBank/DDBJ whole genome shotgun (WGS) entry which is preliminary data.</text>
</comment>
<accession>A0ABP9Y2H9</accession>
<organism evidence="2 3">
    <name type="scientific">Helicostylum pulchrum</name>
    <dbReference type="NCBI Taxonomy" id="562976"/>
    <lineage>
        <taxon>Eukaryota</taxon>
        <taxon>Fungi</taxon>
        <taxon>Fungi incertae sedis</taxon>
        <taxon>Mucoromycota</taxon>
        <taxon>Mucoromycotina</taxon>
        <taxon>Mucoromycetes</taxon>
        <taxon>Mucorales</taxon>
        <taxon>Mucorineae</taxon>
        <taxon>Mucoraceae</taxon>
        <taxon>Helicostylum</taxon>
    </lineage>
</organism>
<feature type="region of interest" description="Disordered" evidence="1">
    <location>
        <begin position="1"/>
        <end position="55"/>
    </location>
</feature>
<evidence type="ECO:0000256" key="1">
    <source>
        <dbReference type="SAM" id="MobiDB-lite"/>
    </source>
</evidence>
<reference evidence="2 3" key="1">
    <citation type="submission" date="2024-04" db="EMBL/GenBank/DDBJ databases">
        <title>genome sequences of Mucor flavus KT1a and Helicostylum pulchrum KT1b strains isolation_sourced from the surface of a dry-aged beef.</title>
        <authorList>
            <person name="Toyotome T."/>
            <person name="Hosono M."/>
            <person name="Torimaru M."/>
            <person name="Fukuda K."/>
            <person name="Mikami N."/>
        </authorList>
    </citation>
    <scope>NUCLEOTIDE SEQUENCE [LARGE SCALE GENOMIC DNA]</scope>
    <source>
        <strain evidence="2 3">KT1b</strain>
    </source>
</reference>
<dbReference type="Proteomes" id="UP001476247">
    <property type="component" value="Unassembled WGS sequence"/>
</dbReference>
<proteinExistence type="predicted"/>
<keyword evidence="3" id="KW-1185">Reference proteome</keyword>
<name>A0ABP9Y2H9_9FUNG</name>
<evidence type="ECO:0000313" key="3">
    <source>
        <dbReference type="Proteomes" id="UP001476247"/>
    </source>
</evidence>